<gene>
    <name evidence="3" type="ORF">SAMN05444410_10936</name>
</gene>
<name>A0A8X8IFK7_9BACT</name>
<feature type="chain" id="PRO_5036472976" evidence="1">
    <location>
        <begin position="32"/>
        <end position="523"/>
    </location>
</feature>
<reference evidence="3 4" key="1">
    <citation type="submission" date="2016-10" db="EMBL/GenBank/DDBJ databases">
        <authorList>
            <person name="Varghese N."/>
            <person name="Submissions S."/>
        </authorList>
    </citation>
    <scope>NUCLEOTIDE SEQUENCE [LARGE SCALE GENOMIC DNA]</scope>
    <source>
        <strain evidence="3 4">DSM 25353</strain>
    </source>
</reference>
<dbReference type="Proteomes" id="UP000198711">
    <property type="component" value="Unassembled WGS sequence"/>
</dbReference>
<dbReference type="InterPro" id="IPR050491">
    <property type="entry name" value="AmpC-like"/>
</dbReference>
<evidence type="ECO:0000256" key="1">
    <source>
        <dbReference type="SAM" id="SignalP"/>
    </source>
</evidence>
<dbReference type="SUPFAM" id="SSF56601">
    <property type="entry name" value="beta-lactamase/transpeptidase-like"/>
    <property type="match status" value="1"/>
</dbReference>
<protein>
    <submittedName>
        <fullName evidence="3">CubicO group peptidase, beta-lactamase class C family</fullName>
    </submittedName>
</protein>
<keyword evidence="4" id="KW-1185">Reference proteome</keyword>
<dbReference type="Pfam" id="PF00144">
    <property type="entry name" value="Beta-lactamase"/>
    <property type="match status" value="1"/>
</dbReference>
<proteinExistence type="predicted"/>
<dbReference type="InterPro" id="IPR001466">
    <property type="entry name" value="Beta-lactam-related"/>
</dbReference>
<feature type="signal peptide" evidence="1">
    <location>
        <begin position="1"/>
        <end position="31"/>
    </location>
</feature>
<evidence type="ECO:0000259" key="2">
    <source>
        <dbReference type="Pfam" id="PF00144"/>
    </source>
</evidence>
<organism evidence="3 4">
    <name type="scientific">Hydrobacter penzbergensis</name>
    <dbReference type="NCBI Taxonomy" id="1235997"/>
    <lineage>
        <taxon>Bacteria</taxon>
        <taxon>Pseudomonadati</taxon>
        <taxon>Bacteroidota</taxon>
        <taxon>Chitinophagia</taxon>
        <taxon>Chitinophagales</taxon>
        <taxon>Chitinophagaceae</taxon>
        <taxon>Hydrobacter</taxon>
    </lineage>
</organism>
<dbReference type="PANTHER" id="PTHR46825:SF9">
    <property type="entry name" value="BETA-LACTAMASE-RELATED DOMAIN-CONTAINING PROTEIN"/>
    <property type="match status" value="1"/>
</dbReference>
<dbReference type="EMBL" id="FNNO01000009">
    <property type="protein sequence ID" value="SDX09980.1"/>
    <property type="molecule type" value="Genomic_DNA"/>
</dbReference>
<evidence type="ECO:0000313" key="4">
    <source>
        <dbReference type="Proteomes" id="UP000198711"/>
    </source>
</evidence>
<accession>A0A8X8IFK7</accession>
<keyword evidence="1" id="KW-0732">Signal</keyword>
<evidence type="ECO:0000313" key="3">
    <source>
        <dbReference type="EMBL" id="SDX09980.1"/>
    </source>
</evidence>
<feature type="domain" description="Beta-lactamase-related" evidence="2">
    <location>
        <begin position="59"/>
        <end position="395"/>
    </location>
</feature>
<dbReference type="Gene3D" id="3.40.710.10">
    <property type="entry name" value="DD-peptidase/beta-lactamase superfamily"/>
    <property type="match status" value="1"/>
</dbReference>
<dbReference type="AlphaFoldDB" id="A0A8X8IFK7"/>
<sequence length="523" mass="58592">MLQSIAMHKRLFLLFKGMVLLCSLCPMLSVAQQKEQYHAPVFEDKDRLQRMEALFPVVAQLYASYAEKNHFPGYAFGIMLDGKLVYKGSGGYIDLENKIPATTTAMFRIASMSKSFTAMAILQLRDQGKLQLDDPVSKYIPEIRNQQLTSDAPVITIRHLLTHAAGFPEDNPWGDRQLADTREALLQLIKKGISFSNVPGVAYEYSNLGFASLGYIIEKVTGKPYSEYIAEHIWKPLNMNQAMYEYSRVPAAQLAHGYRWIDGNWKTEALLHDGIYGAMGGMITSIESFSKYVALHQQAWPPRNDAEQGPLKRSSIREMHQPWRFSGLNAQFTYPDGRKCPVVSAYGYGLRWSKDCEGRIIIEHSGGLPGFGSNWKILPEYGLGVILFANVTYASTSAINLQVLDTLIRAAKLKPASLPPSDILKERQAALLKLLPSWDGAASSGIFAENFFADYLIDALKKEAKEMFEKAGTITRVGKVMPENQLRGSFTLYGTNTNILVSFTLTPEHPALIQEYHIRNIAR</sequence>
<comment type="caution">
    <text evidence="3">The sequence shown here is derived from an EMBL/GenBank/DDBJ whole genome shotgun (WGS) entry which is preliminary data.</text>
</comment>
<dbReference type="PANTHER" id="PTHR46825">
    <property type="entry name" value="D-ALANYL-D-ALANINE-CARBOXYPEPTIDASE/ENDOPEPTIDASE AMPH"/>
    <property type="match status" value="1"/>
</dbReference>
<dbReference type="InterPro" id="IPR012338">
    <property type="entry name" value="Beta-lactam/transpept-like"/>
</dbReference>